<evidence type="ECO:0000313" key="1">
    <source>
        <dbReference type="EMBL" id="NER26744.1"/>
    </source>
</evidence>
<name>A0A6B3N9I5_9CYAN</name>
<reference evidence="1" key="1">
    <citation type="submission" date="2019-11" db="EMBL/GenBank/DDBJ databases">
        <title>Genomic insights into an expanded diversity of filamentous marine cyanobacteria reveals the extraordinary biosynthetic potential of Moorea and Okeania.</title>
        <authorList>
            <person name="Ferreira Leao T."/>
            <person name="Wang M."/>
            <person name="Moss N."/>
            <person name="Da Silva R."/>
            <person name="Sanders J."/>
            <person name="Nurk S."/>
            <person name="Gurevich A."/>
            <person name="Humphrey G."/>
            <person name="Reher R."/>
            <person name="Zhu Q."/>
            <person name="Belda-Ferre P."/>
            <person name="Glukhov E."/>
            <person name="Rex R."/>
            <person name="Dorrestein P.C."/>
            <person name="Knight R."/>
            <person name="Pevzner P."/>
            <person name="Gerwick W.H."/>
            <person name="Gerwick L."/>
        </authorList>
    </citation>
    <scope>NUCLEOTIDE SEQUENCE</scope>
    <source>
        <strain evidence="1">SIO1C4</strain>
    </source>
</reference>
<dbReference type="Pfam" id="PF05258">
    <property type="entry name" value="DciA"/>
    <property type="match status" value="1"/>
</dbReference>
<dbReference type="PANTHER" id="PTHR36456">
    <property type="entry name" value="UPF0232 PROTEIN SCO3875"/>
    <property type="match status" value="1"/>
</dbReference>
<organism evidence="1">
    <name type="scientific">Symploca sp. SIO1C4</name>
    <dbReference type="NCBI Taxonomy" id="2607765"/>
    <lineage>
        <taxon>Bacteria</taxon>
        <taxon>Bacillati</taxon>
        <taxon>Cyanobacteriota</taxon>
        <taxon>Cyanophyceae</taxon>
        <taxon>Coleofasciculales</taxon>
        <taxon>Coleofasciculaceae</taxon>
        <taxon>Symploca</taxon>
    </lineage>
</organism>
<accession>A0A6B3N9I5</accession>
<protein>
    <submittedName>
        <fullName evidence="1">DUF721 domain-containing protein</fullName>
    </submittedName>
</protein>
<sequence length="97" mass="11221">MFKSINHILDVLENQPHLEGIKKFQRLLKGWPQIVGATAAQHTRPYSISRDVLYVATSSSAWAQELKFRRISILKKLNAQFPNLIVDIRFSTAEWQD</sequence>
<dbReference type="EMBL" id="JAAHFQ010000047">
    <property type="protein sequence ID" value="NER26744.1"/>
    <property type="molecule type" value="Genomic_DNA"/>
</dbReference>
<comment type="caution">
    <text evidence="1">The sequence shown here is derived from an EMBL/GenBank/DDBJ whole genome shotgun (WGS) entry which is preliminary data.</text>
</comment>
<proteinExistence type="predicted"/>
<dbReference type="AlphaFoldDB" id="A0A6B3N9I5"/>
<dbReference type="PANTHER" id="PTHR36456:SF1">
    <property type="entry name" value="UPF0232 PROTEIN SCO3875"/>
    <property type="match status" value="1"/>
</dbReference>
<gene>
    <name evidence="1" type="ORF">F6J89_03720</name>
</gene>
<dbReference type="InterPro" id="IPR007922">
    <property type="entry name" value="DciA-like"/>
</dbReference>